<comment type="similarity">
    <text evidence="1">Belongs to the ComF/GntX family.</text>
</comment>
<dbReference type="RefSeq" id="WP_093111693.1">
    <property type="nucleotide sequence ID" value="NZ_FNGG01000001.1"/>
</dbReference>
<proteinExistence type="inferred from homology"/>
<name>A0A1H5JCJ7_9FLAO</name>
<gene>
    <name evidence="3" type="ORF">SAMN04488034_101676</name>
</gene>
<dbReference type="PANTHER" id="PTHR47505">
    <property type="entry name" value="DNA UTILIZATION PROTEIN YHGH"/>
    <property type="match status" value="1"/>
</dbReference>
<dbReference type="Gene3D" id="3.40.50.2020">
    <property type="match status" value="1"/>
</dbReference>
<evidence type="ECO:0000313" key="3">
    <source>
        <dbReference type="EMBL" id="SEE49358.1"/>
    </source>
</evidence>
<dbReference type="SUPFAM" id="SSF53271">
    <property type="entry name" value="PRTase-like"/>
    <property type="match status" value="1"/>
</dbReference>
<dbReference type="AlphaFoldDB" id="A0A1H5JCJ7"/>
<dbReference type="EMBL" id="FNUG01000001">
    <property type="protein sequence ID" value="SEE49358.1"/>
    <property type="molecule type" value="Genomic_DNA"/>
</dbReference>
<dbReference type="CDD" id="cd06223">
    <property type="entry name" value="PRTases_typeI"/>
    <property type="match status" value="1"/>
</dbReference>
<sequence>MFHDFKDLLFPRLCQSCEIILKRNEKVLCTRCLHALPVTNYHLEKGNPVEAIFYGRMPVENATSLLLFEKKEMVQKLIHNLKYRGHEEIGAYLGNWLGNELKQSEFYRNVSMVIPVPLHKTKLKKRGFNQVEAFGKEIAKALEVPYKDQILLKVSSSQTQTVKKRFARWGSIGETFVLEHPEEIEDQHILLVDDLVTTGATLEACAEKLLQVRGVKISIATMAVTH</sequence>
<dbReference type="PANTHER" id="PTHR47505:SF1">
    <property type="entry name" value="DNA UTILIZATION PROTEIN YHGH"/>
    <property type="match status" value="1"/>
</dbReference>
<dbReference type="OrthoDB" id="9779910at2"/>
<accession>A0A1H5JCJ7</accession>
<dbReference type="InterPro" id="IPR029057">
    <property type="entry name" value="PRTase-like"/>
</dbReference>
<dbReference type="Pfam" id="PF00156">
    <property type="entry name" value="Pribosyltran"/>
    <property type="match status" value="1"/>
</dbReference>
<reference evidence="3 4" key="1">
    <citation type="submission" date="2016-10" db="EMBL/GenBank/DDBJ databases">
        <authorList>
            <person name="de Groot N.N."/>
        </authorList>
    </citation>
    <scope>NUCLEOTIDE SEQUENCE [LARGE SCALE GENOMIC DNA]</scope>
    <source>
        <strain evidence="3 4">DSM 23553</strain>
    </source>
</reference>
<organism evidence="3 4">
    <name type="scientific">Salinimicrobium catena</name>
    <dbReference type="NCBI Taxonomy" id="390640"/>
    <lineage>
        <taxon>Bacteria</taxon>
        <taxon>Pseudomonadati</taxon>
        <taxon>Bacteroidota</taxon>
        <taxon>Flavobacteriia</taxon>
        <taxon>Flavobacteriales</taxon>
        <taxon>Flavobacteriaceae</taxon>
        <taxon>Salinimicrobium</taxon>
    </lineage>
</organism>
<keyword evidence="4" id="KW-1185">Reference proteome</keyword>
<dbReference type="STRING" id="390640.SAMN04488034_101676"/>
<dbReference type="InterPro" id="IPR000836">
    <property type="entry name" value="PRTase_dom"/>
</dbReference>
<dbReference type="InterPro" id="IPR051910">
    <property type="entry name" value="ComF/GntX_DNA_util-trans"/>
</dbReference>
<dbReference type="Proteomes" id="UP000199448">
    <property type="component" value="Unassembled WGS sequence"/>
</dbReference>
<evidence type="ECO:0000259" key="2">
    <source>
        <dbReference type="Pfam" id="PF00156"/>
    </source>
</evidence>
<protein>
    <submittedName>
        <fullName evidence="3">ComF family protein</fullName>
    </submittedName>
</protein>
<feature type="domain" description="Phosphoribosyltransferase" evidence="2">
    <location>
        <begin position="134"/>
        <end position="222"/>
    </location>
</feature>
<evidence type="ECO:0000313" key="4">
    <source>
        <dbReference type="Proteomes" id="UP000199448"/>
    </source>
</evidence>
<evidence type="ECO:0000256" key="1">
    <source>
        <dbReference type="ARBA" id="ARBA00008007"/>
    </source>
</evidence>